<keyword evidence="12" id="KW-1185">Reference proteome</keyword>
<comment type="pathway">
    <text evidence="3 8">Glycan biosynthesis; glycogen biosynthesis.</text>
</comment>
<feature type="domain" description="Starch synthase catalytic" evidence="10">
    <location>
        <begin position="7"/>
        <end position="244"/>
    </location>
</feature>
<dbReference type="EC" id="2.4.1.21" evidence="8"/>
<evidence type="ECO:0000256" key="6">
    <source>
        <dbReference type="ARBA" id="ARBA00022679"/>
    </source>
</evidence>
<dbReference type="EMBL" id="CP041166">
    <property type="protein sequence ID" value="QFR43351.1"/>
    <property type="molecule type" value="Genomic_DNA"/>
</dbReference>
<reference evidence="12" key="1">
    <citation type="submission" date="2019-06" db="EMBL/GenBank/DDBJ databases">
        <title>Sulfurimonas gotlandica sp. nov., a chemoautotrophic and psychrotolerant epsilonproteobacterium isolated from a pelagic redoxcline, and an emended description of the genus Sulfurimonas.</title>
        <authorList>
            <person name="Wang S."/>
            <person name="Jiang L."/>
            <person name="Shao Z."/>
        </authorList>
    </citation>
    <scope>NUCLEOTIDE SEQUENCE [LARGE SCALE GENOMIC DNA]</scope>
    <source>
        <strain evidence="12">1-1N</strain>
    </source>
</reference>
<evidence type="ECO:0000256" key="4">
    <source>
        <dbReference type="ARBA" id="ARBA00010281"/>
    </source>
</evidence>
<dbReference type="HAMAP" id="MF_00484">
    <property type="entry name" value="Glycogen_synth"/>
    <property type="match status" value="1"/>
</dbReference>
<keyword evidence="5 8" id="KW-0328">Glycosyltransferase</keyword>
<dbReference type="GO" id="GO:0004373">
    <property type="term" value="F:alpha-1,4-glucan glucosyltransferase (UDP-glucose donor) activity"/>
    <property type="evidence" value="ECO:0007669"/>
    <property type="project" value="InterPro"/>
</dbReference>
<keyword evidence="6 8" id="KW-0808">Transferase</keyword>
<comment type="catalytic activity">
    <reaction evidence="1 8">
        <text>[(1-&gt;4)-alpha-D-glucosyl](n) + ADP-alpha-D-glucose = [(1-&gt;4)-alpha-D-glucosyl](n+1) + ADP + H(+)</text>
        <dbReference type="Rhea" id="RHEA:18189"/>
        <dbReference type="Rhea" id="RHEA-COMP:9584"/>
        <dbReference type="Rhea" id="RHEA-COMP:9587"/>
        <dbReference type="ChEBI" id="CHEBI:15378"/>
        <dbReference type="ChEBI" id="CHEBI:15444"/>
        <dbReference type="ChEBI" id="CHEBI:57498"/>
        <dbReference type="ChEBI" id="CHEBI:456216"/>
        <dbReference type="EC" id="2.4.1.21"/>
    </reaction>
</comment>
<keyword evidence="7 8" id="KW-0320">Glycogen biosynthesis</keyword>
<feature type="binding site" evidence="8">
    <location>
        <position position="20"/>
    </location>
    <ligand>
        <name>ADP-alpha-D-glucose</name>
        <dbReference type="ChEBI" id="CHEBI:57498"/>
    </ligand>
</feature>
<name>A0AAJ4A3Q9_9BACT</name>
<dbReference type="InterPro" id="IPR013534">
    <property type="entry name" value="Starch_synth_cat_dom"/>
</dbReference>
<evidence type="ECO:0000259" key="9">
    <source>
        <dbReference type="Pfam" id="PF00534"/>
    </source>
</evidence>
<dbReference type="AlphaFoldDB" id="A0AAJ4A3Q9"/>
<dbReference type="NCBIfam" id="TIGR02095">
    <property type="entry name" value="glgA"/>
    <property type="match status" value="1"/>
</dbReference>
<evidence type="ECO:0000256" key="2">
    <source>
        <dbReference type="ARBA" id="ARBA00002764"/>
    </source>
</evidence>
<dbReference type="Proteomes" id="UP000326061">
    <property type="component" value="Chromosome"/>
</dbReference>
<dbReference type="InterPro" id="IPR011835">
    <property type="entry name" value="GS/SS"/>
</dbReference>
<comment type="function">
    <text evidence="2 8">Synthesizes alpha-1,4-glucan chains using ADP-glucose.</text>
</comment>
<evidence type="ECO:0000313" key="12">
    <source>
        <dbReference type="Proteomes" id="UP000326061"/>
    </source>
</evidence>
<proteinExistence type="inferred from homology"/>
<protein>
    <recommendedName>
        <fullName evidence="8">Glycogen synthase</fullName>
        <ecNumber evidence="8">2.4.1.21</ecNumber>
    </recommendedName>
    <alternativeName>
        <fullName evidence="8">Starch [bacterial glycogen] synthase</fullName>
    </alternativeName>
</protein>
<evidence type="ECO:0000256" key="3">
    <source>
        <dbReference type="ARBA" id="ARBA00004964"/>
    </source>
</evidence>
<organism evidence="11 12">
    <name type="scientific">Sulfurimonas xiamenensis</name>
    <dbReference type="NCBI Taxonomy" id="2590021"/>
    <lineage>
        <taxon>Bacteria</taxon>
        <taxon>Pseudomonadati</taxon>
        <taxon>Campylobacterota</taxon>
        <taxon>Epsilonproteobacteria</taxon>
        <taxon>Campylobacterales</taxon>
        <taxon>Sulfurimonadaceae</taxon>
        <taxon>Sulfurimonas</taxon>
    </lineage>
</organism>
<evidence type="ECO:0000259" key="10">
    <source>
        <dbReference type="Pfam" id="PF08323"/>
    </source>
</evidence>
<dbReference type="GO" id="GO:0005829">
    <property type="term" value="C:cytosol"/>
    <property type="evidence" value="ECO:0007669"/>
    <property type="project" value="TreeGrafter"/>
</dbReference>
<dbReference type="Gene3D" id="3.40.50.2000">
    <property type="entry name" value="Glycogen Phosphorylase B"/>
    <property type="match status" value="2"/>
</dbReference>
<dbReference type="Pfam" id="PF00534">
    <property type="entry name" value="Glycos_transf_1"/>
    <property type="match status" value="1"/>
</dbReference>
<dbReference type="KEGG" id="suln:FJR47_05320"/>
<evidence type="ECO:0000256" key="1">
    <source>
        <dbReference type="ARBA" id="ARBA00001478"/>
    </source>
</evidence>
<evidence type="ECO:0000313" key="11">
    <source>
        <dbReference type="EMBL" id="QFR43351.1"/>
    </source>
</evidence>
<evidence type="ECO:0000256" key="7">
    <source>
        <dbReference type="ARBA" id="ARBA00023056"/>
    </source>
</evidence>
<evidence type="ECO:0000256" key="8">
    <source>
        <dbReference type="HAMAP-Rule" id="MF_00484"/>
    </source>
</evidence>
<feature type="domain" description="Glycosyl transferase family 1" evidence="9">
    <location>
        <begin position="292"/>
        <end position="424"/>
    </location>
</feature>
<dbReference type="Pfam" id="PF08323">
    <property type="entry name" value="Glyco_transf_5"/>
    <property type="match status" value="1"/>
</dbReference>
<dbReference type="GO" id="GO:0009011">
    <property type="term" value="F:alpha-1,4-glucan glucosyltransferase (ADP-glucose donor) activity"/>
    <property type="evidence" value="ECO:0007669"/>
    <property type="project" value="UniProtKB-UniRule"/>
</dbReference>
<gene>
    <name evidence="8" type="primary">glgA</name>
    <name evidence="11" type="ORF">FJR47_05320</name>
</gene>
<dbReference type="GO" id="GO:0005978">
    <property type="term" value="P:glycogen biosynthetic process"/>
    <property type="evidence" value="ECO:0007669"/>
    <property type="project" value="UniProtKB-UniRule"/>
</dbReference>
<dbReference type="PANTHER" id="PTHR45825">
    <property type="entry name" value="GRANULE-BOUND STARCH SYNTHASE 1, CHLOROPLASTIC/AMYLOPLASTIC"/>
    <property type="match status" value="1"/>
</dbReference>
<dbReference type="RefSeq" id="WP_152299414.1">
    <property type="nucleotide sequence ID" value="NZ_CP041166.1"/>
</dbReference>
<dbReference type="PANTHER" id="PTHR45825:SF11">
    <property type="entry name" value="ALPHA AMYLASE DOMAIN-CONTAINING PROTEIN"/>
    <property type="match status" value="1"/>
</dbReference>
<evidence type="ECO:0000256" key="5">
    <source>
        <dbReference type="ARBA" id="ARBA00022676"/>
    </source>
</evidence>
<dbReference type="SUPFAM" id="SSF53756">
    <property type="entry name" value="UDP-Glycosyltransferase/glycogen phosphorylase"/>
    <property type="match status" value="1"/>
</dbReference>
<dbReference type="InterPro" id="IPR001296">
    <property type="entry name" value="Glyco_trans_1"/>
</dbReference>
<dbReference type="CDD" id="cd03791">
    <property type="entry name" value="GT5_Glycogen_synthase_DULL1-like"/>
    <property type="match status" value="1"/>
</dbReference>
<comment type="similarity">
    <text evidence="4 8">Belongs to the glycosyltransferase 1 family. Bacterial/plant glycogen synthase subfamily.</text>
</comment>
<sequence>MIKKNLNILFVASEVAPFAKTGGLADVAGALPRALSEMGHNVVVVMPRYYAIDKTKLTHIEGPLGVSMGFMGELWAGVYSTKLPNSNAMIYFIDYEEYFGRGGLYDHYGEAYMDNDNRFIFFSKSVFGLCKMIDFKPDVIHANDWHTAAIPLLAQTRFADDFGDAATVLTLHNLEHQGNVYKGAMDILESGWEHFHPEAYESMDRINLLKGGIAYADAITTVSRKYAHEIQTSEFGFGLESHIRAHADKLFGILNGVDYDEWSPQKDDKIASKYSVKNMKGKLLCKRDIQKHFHLEQRDDVALIGFVGRFAKQKGIELIAEIIEGVLKQDLQIVMLGTGEKWAEGFFSHIASKYSGRFGLHVGYSDVLAHKIEAGCDLFLMPSLFEPCGLNQIYSLAYGTLPIVRKTGGLDDTIENFDEAAGSGVGFKFEYASAHALYHTIMWGVGVYYNNPKAFQEMQKRAMCMHFGWDDAAKSYDDVYRYAIHKKRVSKLQ</sequence>
<accession>A0AAJ4A3Q9</accession>